<evidence type="ECO:0000313" key="9">
    <source>
        <dbReference type="EMBL" id="CAG9084161.1"/>
    </source>
</evidence>
<dbReference type="InterPro" id="IPR011047">
    <property type="entry name" value="Quinoprotein_ADH-like_sf"/>
</dbReference>
<evidence type="ECO:0000313" key="10">
    <source>
        <dbReference type="Proteomes" id="UP000095284"/>
    </source>
</evidence>
<comment type="subcellular location">
    <subcellularLocation>
        <location evidence="1">Nucleus</location>
        <location evidence="1">Nucleolus</location>
    </subcellularLocation>
</comment>
<accession>A0A1I7SA96</accession>
<dbReference type="Gene3D" id="2.130.10.10">
    <property type="entry name" value="YVTN repeat-like/Quinoprotein amine dehydrogenase"/>
    <property type="match status" value="2"/>
</dbReference>
<dbReference type="GO" id="GO:2000234">
    <property type="term" value="P:positive regulation of rRNA processing"/>
    <property type="evidence" value="ECO:0007669"/>
    <property type="project" value="TreeGrafter"/>
</dbReference>
<reference evidence="9" key="2">
    <citation type="submission" date="2020-08" db="EMBL/GenBank/DDBJ databases">
        <authorList>
            <person name="Kikuchi T."/>
        </authorList>
    </citation>
    <scope>NUCLEOTIDE SEQUENCE</scope>
    <source>
        <strain evidence="8">Ka4C1</strain>
    </source>
</reference>
<keyword evidence="4" id="KW-0853">WD repeat</keyword>
<dbReference type="SUPFAM" id="SSF50998">
    <property type="entry name" value="Quinoprotein alcohol dehydrogenase-like"/>
    <property type="match status" value="2"/>
</dbReference>
<dbReference type="EMBL" id="CAJFCV020000001">
    <property type="protein sequence ID" value="CAG9084161.1"/>
    <property type="molecule type" value="Genomic_DNA"/>
</dbReference>
<keyword evidence="7" id="KW-0539">Nucleus</keyword>
<evidence type="ECO:0000256" key="2">
    <source>
        <dbReference type="ARBA" id="ARBA00022517"/>
    </source>
</evidence>
<keyword evidence="6" id="KW-0804">Transcription</keyword>
<dbReference type="Proteomes" id="UP000659654">
    <property type="component" value="Unassembled WGS sequence"/>
</dbReference>
<dbReference type="Proteomes" id="UP000582659">
    <property type="component" value="Unassembled WGS sequence"/>
</dbReference>
<proteinExistence type="predicted"/>
<dbReference type="GO" id="GO:0003723">
    <property type="term" value="F:RNA binding"/>
    <property type="evidence" value="ECO:0007669"/>
    <property type="project" value="InterPro"/>
</dbReference>
<dbReference type="WBParaSite" id="BXY_0994300.1">
    <property type="protein sequence ID" value="BXY_0994300.1"/>
    <property type="gene ID" value="BXY_0994300"/>
</dbReference>
<gene>
    <name evidence="8" type="ORF">BXYJ_LOCUS1354</name>
</gene>
<dbReference type="GO" id="GO:0032040">
    <property type="term" value="C:small-subunit processome"/>
    <property type="evidence" value="ECO:0007669"/>
    <property type="project" value="InterPro"/>
</dbReference>
<evidence type="ECO:0000256" key="3">
    <source>
        <dbReference type="ARBA" id="ARBA00022552"/>
    </source>
</evidence>
<dbReference type="GO" id="GO:0045943">
    <property type="term" value="P:positive regulation of transcription by RNA polymerase I"/>
    <property type="evidence" value="ECO:0007669"/>
    <property type="project" value="InterPro"/>
</dbReference>
<dbReference type="InterPro" id="IPR015943">
    <property type="entry name" value="WD40/YVTN_repeat-like_dom_sf"/>
</dbReference>
<dbReference type="EMBL" id="CAJFDI010000001">
    <property type="protein sequence ID" value="CAD5209261.1"/>
    <property type="molecule type" value="Genomic_DNA"/>
</dbReference>
<dbReference type="PANTHER" id="PTHR44215:SF1">
    <property type="entry name" value="WD REPEAT-CONTAINING PROTEIN 75"/>
    <property type="match status" value="1"/>
</dbReference>
<evidence type="ECO:0000256" key="6">
    <source>
        <dbReference type="ARBA" id="ARBA00023163"/>
    </source>
</evidence>
<reference evidence="12" key="1">
    <citation type="submission" date="2016-11" db="UniProtKB">
        <authorList>
            <consortium name="WormBaseParasite"/>
        </authorList>
    </citation>
    <scope>IDENTIFICATION</scope>
</reference>
<dbReference type="OrthoDB" id="4096at2759"/>
<evidence type="ECO:0000313" key="12">
    <source>
        <dbReference type="WBParaSite" id="BXY_0994300.1"/>
    </source>
</evidence>
<dbReference type="GO" id="GO:0006364">
    <property type="term" value="P:rRNA processing"/>
    <property type="evidence" value="ECO:0007669"/>
    <property type="project" value="UniProtKB-KW"/>
</dbReference>
<keyword evidence="5" id="KW-0677">Repeat</keyword>
<dbReference type="eggNOG" id="KOG1963">
    <property type="taxonomic scope" value="Eukaryota"/>
</dbReference>
<organism evidence="10 12">
    <name type="scientific">Bursaphelenchus xylophilus</name>
    <name type="common">Pinewood nematode worm</name>
    <name type="synonym">Aphelenchoides xylophilus</name>
    <dbReference type="NCBI Taxonomy" id="6326"/>
    <lineage>
        <taxon>Eukaryota</taxon>
        <taxon>Metazoa</taxon>
        <taxon>Ecdysozoa</taxon>
        <taxon>Nematoda</taxon>
        <taxon>Chromadorea</taxon>
        <taxon>Rhabditida</taxon>
        <taxon>Tylenchina</taxon>
        <taxon>Tylenchomorpha</taxon>
        <taxon>Aphelenchoidea</taxon>
        <taxon>Aphelenchoididae</taxon>
        <taxon>Bursaphelenchus</taxon>
    </lineage>
</organism>
<evidence type="ECO:0000256" key="4">
    <source>
        <dbReference type="ARBA" id="ARBA00022574"/>
    </source>
</evidence>
<evidence type="ECO:0000313" key="8">
    <source>
        <dbReference type="EMBL" id="CAD5209261.1"/>
    </source>
</evidence>
<keyword evidence="3" id="KW-0698">rRNA processing</keyword>
<dbReference type="Proteomes" id="UP000095284">
    <property type="component" value="Unplaced"/>
</dbReference>
<dbReference type="PANTHER" id="PTHR44215">
    <property type="entry name" value="WD REPEAT-CONTAINING PROTEIN 75"/>
    <property type="match status" value="1"/>
</dbReference>
<dbReference type="AlphaFoldDB" id="A0A1I7SA96"/>
<keyword evidence="2" id="KW-0690">Ribosome biogenesis</keyword>
<dbReference type="InterPro" id="IPR053826">
    <property type="entry name" value="WDR75"/>
</dbReference>
<evidence type="ECO:0000256" key="7">
    <source>
        <dbReference type="ARBA" id="ARBA00023242"/>
    </source>
</evidence>
<evidence type="ECO:0000256" key="5">
    <source>
        <dbReference type="ARBA" id="ARBA00022737"/>
    </source>
</evidence>
<evidence type="ECO:0000256" key="1">
    <source>
        <dbReference type="ARBA" id="ARBA00004604"/>
    </source>
</evidence>
<protein>
    <submittedName>
        <fullName evidence="8">(pine wood nematode) hypothetical protein</fullName>
    </submittedName>
</protein>
<evidence type="ECO:0000313" key="11">
    <source>
        <dbReference type="Proteomes" id="UP000659654"/>
    </source>
</evidence>
<keyword evidence="11" id="KW-1185">Reference proteome</keyword>
<sequence>MKAPLYTEESQIGLHLNEYAPSFDDNTRHCAFISRTSVIVLDVKTGSRRNIFQHHTAIVGIEWNGDHLLSISQKGEVFKWNVGENKLVETRKMKIDGRLVYIYVVKGTLFGLLNNKSGDILLKIDLQKFECKTIAVLPCRIERPKQLAVGSDFLVYCSGRRVNVIGFDDSFTPQETEFFFGQHFTSAEYNKEIEFSSIKVVEDNVFAVLNIGRVYSWNRVDKYGLTASNRTFFHSHNSEVNIAVTSLLAVFCGTGNCRVDKWNMTTSGKGKYEQFHAMERMDSAVDSLWLSRDDSVLVAVLADNSLVVLNTSTLAVISRPQTIQWSPEPPTDWIGLKTDVEHPNYIVTNSRHGYVQWIDPVKWRTIAEFDVAKENPPTRDSITAPQYDWTNVYQIALSSSLIVTCQLLRHNAEKTILKFFTRLPTRSINDIKYLNSIELFWKVKFLRLSQEEEKHHAKDEGEYAIAVDYNGKILSFQHDPTRRRKFCLDLKKQASWNNTLIFGCSSVRENLFATVNGIEEKDTFVILWNGNYLNTVECLDQIPGVKSVAWAPLTQNPNFLLMSGDIGVLAFDITNRTFTWAIQQTGLNLYCDRLVSFGYNKEDVFWFDSSTGDLIKKLSFSSPQEQIVATGSESNIRFTALNSQGLSLLKSEIEENQSLREVTLDFKKTPFSALAQLVRSQRVEQYPNRRINTSKTLSARKLLEGTAYTLAPLTKLGPTFVESCLLLKSSN</sequence>
<name>A0A1I7SA96_BURXY</name>